<dbReference type="Proteomes" id="UP000273898">
    <property type="component" value="Unassembled WGS sequence"/>
</dbReference>
<dbReference type="EMBL" id="RCCK01000014">
    <property type="protein sequence ID" value="RLJ72630.1"/>
    <property type="molecule type" value="Genomic_DNA"/>
</dbReference>
<reference evidence="2 4" key="2">
    <citation type="submission" date="2019-03" db="EMBL/GenBank/DDBJ databases">
        <authorList>
            <person name="He R.-H."/>
        </authorList>
    </citation>
    <scope>NUCLEOTIDE SEQUENCE [LARGE SCALE GENOMIC DNA]</scope>
    <source>
        <strain evidence="2 4">DSM 19624</strain>
    </source>
</reference>
<dbReference type="OrthoDB" id="770102at2"/>
<evidence type="ECO:0000313" key="1">
    <source>
        <dbReference type="EMBL" id="RLJ72630.1"/>
    </source>
</evidence>
<dbReference type="AlphaFoldDB" id="A0A497XT56"/>
<reference evidence="1 3" key="1">
    <citation type="submission" date="2018-10" db="EMBL/GenBank/DDBJ databases">
        <title>Genomic Encyclopedia of Archaeal and Bacterial Type Strains, Phase II (KMG-II): from individual species to whole genera.</title>
        <authorList>
            <person name="Goeker M."/>
        </authorList>
    </citation>
    <scope>NUCLEOTIDE SEQUENCE [LARGE SCALE GENOMIC DNA]</scope>
    <source>
        <strain evidence="1 3">DSM 19624</strain>
    </source>
</reference>
<keyword evidence="4" id="KW-1185">Reference proteome</keyword>
<gene>
    <name evidence="1" type="ORF">BCL90_4261</name>
    <name evidence="2" type="ORF">E3V97_23810</name>
</gene>
<proteinExistence type="predicted"/>
<evidence type="ECO:0000313" key="4">
    <source>
        <dbReference type="Proteomes" id="UP000297429"/>
    </source>
</evidence>
<evidence type="ECO:0000313" key="3">
    <source>
        <dbReference type="Proteomes" id="UP000273898"/>
    </source>
</evidence>
<name>A0A497XT56_9SPHI</name>
<organism evidence="1 3">
    <name type="scientific">Pedobacter alluvionis</name>
    <dbReference type="NCBI Taxonomy" id="475253"/>
    <lineage>
        <taxon>Bacteria</taxon>
        <taxon>Pseudomonadati</taxon>
        <taxon>Bacteroidota</taxon>
        <taxon>Sphingobacteriia</taxon>
        <taxon>Sphingobacteriales</taxon>
        <taxon>Sphingobacteriaceae</taxon>
        <taxon>Pedobacter</taxon>
    </lineage>
</organism>
<sequence length="89" mass="9979">MTAFNIEIDHNDQAITLTIIPKADYFKIVYLGDLLGAIKKQESDWILLKAEEIEPGELVPFKLTEKGYHLSLGVAEINQISGAIENHLK</sequence>
<dbReference type="Proteomes" id="UP000297429">
    <property type="component" value="Unassembled WGS sequence"/>
</dbReference>
<accession>A0A497XT56</accession>
<dbReference type="EMBL" id="SOPX01000007">
    <property type="protein sequence ID" value="TFB28060.1"/>
    <property type="molecule type" value="Genomic_DNA"/>
</dbReference>
<protein>
    <submittedName>
        <fullName evidence="1">Uncharacterized protein</fullName>
    </submittedName>
</protein>
<dbReference type="RefSeq" id="WP_121286618.1">
    <property type="nucleotide sequence ID" value="NZ_RCCK01000014.1"/>
</dbReference>
<comment type="caution">
    <text evidence="1">The sequence shown here is derived from an EMBL/GenBank/DDBJ whole genome shotgun (WGS) entry which is preliminary data.</text>
</comment>
<evidence type="ECO:0000313" key="2">
    <source>
        <dbReference type="EMBL" id="TFB28060.1"/>
    </source>
</evidence>